<accession>A0A6D2HJY4</accession>
<feature type="domain" description="Myb-like" evidence="8">
    <location>
        <begin position="1"/>
        <end position="40"/>
    </location>
</feature>
<sequence>MRKELPFEMDELSSARWSMIASYMPGRTDNEIKNVWNTHLKKGKSLSSSNVTNHQASSVSSSSSAVSSLSNDVMNSEKPNQAEEFKGNFGELEPMACGFDLNAPQSLEFLFEDQQIPPPTAANPEESLDIQREEGQELPNQTVEPGQDECNEWLNLDYPTL</sequence>
<dbReference type="AlphaFoldDB" id="A0A6D2HJY4"/>
<reference evidence="10" key="1">
    <citation type="submission" date="2020-01" db="EMBL/GenBank/DDBJ databases">
        <authorList>
            <person name="Mishra B."/>
        </authorList>
    </citation>
    <scope>NUCLEOTIDE SEQUENCE [LARGE SCALE GENOMIC DNA]</scope>
</reference>
<evidence type="ECO:0000259" key="8">
    <source>
        <dbReference type="PROSITE" id="PS50090"/>
    </source>
</evidence>
<dbReference type="Gene3D" id="1.10.10.60">
    <property type="entry name" value="Homeodomain-like"/>
    <property type="match status" value="1"/>
</dbReference>
<dbReference type="EMBL" id="CACVBM020000222">
    <property type="protein sequence ID" value="CAA7016265.1"/>
    <property type="molecule type" value="Genomic_DNA"/>
</dbReference>
<keyword evidence="2" id="KW-0677">Repeat</keyword>
<gene>
    <name evidence="10" type="ORF">MERR_LOCUS3500</name>
</gene>
<dbReference type="PANTHER" id="PTHR47997:SF75">
    <property type="entry name" value="MYB DOMAIN PROTEIN 55"/>
    <property type="match status" value="1"/>
</dbReference>
<feature type="compositionally biased region" description="Low complexity" evidence="7">
    <location>
        <begin position="56"/>
        <end position="70"/>
    </location>
</feature>
<dbReference type="OrthoDB" id="2143914at2759"/>
<dbReference type="InterPro" id="IPR017930">
    <property type="entry name" value="Myb_dom"/>
</dbReference>
<keyword evidence="3" id="KW-0805">Transcription regulation</keyword>
<evidence type="ECO:0000256" key="5">
    <source>
        <dbReference type="ARBA" id="ARBA00023163"/>
    </source>
</evidence>
<evidence type="ECO:0000256" key="2">
    <source>
        <dbReference type="ARBA" id="ARBA00022737"/>
    </source>
</evidence>
<dbReference type="PANTHER" id="PTHR47997">
    <property type="entry name" value="MYB DOMAIN PROTEIN 55"/>
    <property type="match status" value="1"/>
</dbReference>
<evidence type="ECO:0000256" key="3">
    <source>
        <dbReference type="ARBA" id="ARBA00023015"/>
    </source>
</evidence>
<evidence type="ECO:0000313" key="11">
    <source>
        <dbReference type="Proteomes" id="UP000467841"/>
    </source>
</evidence>
<dbReference type="Proteomes" id="UP000467841">
    <property type="component" value="Unassembled WGS sequence"/>
</dbReference>
<evidence type="ECO:0000256" key="1">
    <source>
        <dbReference type="ARBA" id="ARBA00004123"/>
    </source>
</evidence>
<name>A0A6D2HJY4_9BRAS</name>
<keyword evidence="6" id="KW-0539">Nucleus</keyword>
<dbReference type="CDD" id="cd00167">
    <property type="entry name" value="SANT"/>
    <property type="match status" value="1"/>
</dbReference>
<dbReference type="GO" id="GO:0003677">
    <property type="term" value="F:DNA binding"/>
    <property type="evidence" value="ECO:0007669"/>
    <property type="project" value="UniProtKB-KW"/>
</dbReference>
<keyword evidence="5" id="KW-0804">Transcription</keyword>
<comment type="subcellular location">
    <subcellularLocation>
        <location evidence="1">Nucleus</location>
    </subcellularLocation>
</comment>
<feature type="region of interest" description="Disordered" evidence="7">
    <location>
        <begin position="44"/>
        <end position="83"/>
    </location>
</feature>
<dbReference type="InterPro" id="IPR009057">
    <property type="entry name" value="Homeodomain-like_sf"/>
</dbReference>
<evidence type="ECO:0000313" key="10">
    <source>
        <dbReference type="EMBL" id="CAA7016265.1"/>
    </source>
</evidence>
<keyword evidence="11" id="KW-1185">Reference proteome</keyword>
<keyword evidence="4" id="KW-0238">DNA-binding</keyword>
<protein>
    <submittedName>
        <fullName evidence="10">Uncharacterized protein</fullName>
    </submittedName>
</protein>
<dbReference type="Pfam" id="PF00249">
    <property type="entry name" value="Myb_DNA-binding"/>
    <property type="match status" value="1"/>
</dbReference>
<feature type="domain" description="HTH myb-type" evidence="9">
    <location>
        <begin position="15"/>
        <end position="44"/>
    </location>
</feature>
<dbReference type="SUPFAM" id="SSF46689">
    <property type="entry name" value="Homeodomain-like"/>
    <property type="match status" value="1"/>
</dbReference>
<proteinExistence type="predicted"/>
<dbReference type="GO" id="GO:0005634">
    <property type="term" value="C:nucleus"/>
    <property type="evidence" value="ECO:0007669"/>
    <property type="project" value="UniProtKB-SubCell"/>
</dbReference>
<organism evidence="10 11">
    <name type="scientific">Microthlaspi erraticum</name>
    <dbReference type="NCBI Taxonomy" id="1685480"/>
    <lineage>
        <taxon>Eukaryota</taxon>
        <taxon>Viridiplantae</taxon>
        <taxon>Streptophyta</taxon>
        <taxon>Embryophyta</taxon>
        <taxon>Tracheophyta</taxon>
        <taxon>Spermatophyta</taxon>
        <taxon>Magnoliopsida</taxon>
        <taxon>eudicotyledons</taxon>
        <taxon>Gunneridae</taxon>
        <taxon>Pentapetalae</taxon>
        <taxon>rosids</taxon>
        <taxon>malvids</taxon>
        <taxon>Brassicales</taxon>
        <taxon>Brassicaceae</taxon>
        <taxon>Coluteocarpeae</taxon>
        <taxon>Microthlaspi</taxon>
    </lineage>
</organism>
<feature type="region of interest" description="Disordered" evidence="7">
    <location>
        <begin position="112"/>
        <end position="161"/>
    </location>
</feature>
<evidence type="ECO:0000256" key="7">
    <source>
        <dbReference type="SAM" id="MobiDB-lite"/>
    </source>
</evidence>
<dbReference type="PROSITE" id="PS51294">
    <property type="entry name" value="HTH_MYB"/>
    <property type="match status" value="1"/>
</dbReference>
<feature type="compositionally biased region" description="Polar residues" evidence="7">
    <location>
        <begin position="45"/>
        <end position="55"/>
    </location>
</feature>
<evidence type="ECO:0000256" key="6">
    <source>
        <dbReference type="ARBA" id="ARBA00023242"/>
    </source>
</evidence>
<dbReference type="InterPro" id="IPR001005">
    <property type="entry name" value="SANT/Myb"/>
</dbReference>
<comment type="caution">
    <text evidence="10">The sequence shown here is derived from an EMBL/GenBank/DDBJ whole genome shotgun (WGS) entry which is preliminary data.</text>
</comment>
<evidence type="ECO:0000259" key="9">
    <source>
        <dbReference type="PROSITE" id="PS51294"/>
    </source>
</evidence>
<dbReference type="PROSITE" id="PS50090">
    <property type="entry name" value="MYB_LIKE"/>
    <property type="match status" value="1"/>
</dbReference>
<evidence type="ECO:0000256" key="4">
    <source>
        <dbReference type="ARBA" id="ARBA00023125"/>
    </source>
</evidence>
<dbReference type="InterPro" id="IPR051953">
    <property type="entry name" value="Plant_SW-associated_TFs"/>
</dbReference>